<dbReference type="InterPro" id="IPR036629">
    <property type="entry name" value="YjbJ_sf"/>
</dbReference>
<dbReference type="Proteomes" id="UP000441336">
    <property type="component" value="Unassembled WGS sequence"/>
</dbReference>
<gene>
    <name evidence="3" type="ORF">GO988_08060</name>
</gene>
<protein>
    <submittedName>
        <fullName evidence="3">CsbD family protein</fullName>
    </submittedName>
</protein>
<organism evidence="3 4">
    <name type="scientific">Hymenobacter ginkgonis</name>
    <dbReference type="NCBI Taxonomy" id="2682976"/>
    <lineage>
        <taxon>Bacteria</taxon>
        <taxon>Pseudomonadati</taxon>
        <taxon>Bacteroidota</taxon>
        <taxon>Cytophagia</taxon>
        <taxon>Cytophagales</taxon>
        <taxon>Hymenobacteraceae</taxon>
        <taxon>Hymenobacter</taxon>
    </lineage>
</organism>
<dbReference type="Gene3D" id="1.10.1470.10">
    <property type="entry name" value="YjbJ"/>
    <property type="match status" value="1"/>
</dbReference>
<comment type="caution">
    <text evidence="3">The sequence shown here is derived from an EMBL/GenBank/DDBJ whole genome shotgun (WGS) entry which is preliminary data.</text>
</comment>
<evidence type="ECO:0000313" key="4">
    <source>
        <dbReference type="Proteomes" id="UP000441336"/>
    </source>
</evidence>
<dbReference type="Pfam" id="PF05532">
    <property type="entry name" value="CsbD"/>
    <property type="match status" value="1"/>
</dbReference>
<evidence type="ECO:0000259" key="2">
    <source>
        <dbReference type="Pfam" id="PF05532"/>
    </source>
</evidence>
<comment type="similarity">
    <text evidence="1">Belongs to the UPF0337 (CsbD) family.</text>
</comment>
<sequence>MDINDNKVNDQTELQARGNWNEIKGAAKQKWGNLTDDDLTYAEGKQDEWFGNLQEKTGHAIDDIKSWFHNTFSSDADTNTTNQNRS</sequence>
<accession>A0A7K1TCZ5</accession>
<evidence type="ECO:0000313" key="3">
    <source>
        <dbReference type="EMBL" id="MVN76276.1"/>
    </source>
</evidence>
<proteinExistence type="inferred from homology"/>
<dbReference type="PANTHER" id="PTHR34977:SF1">
    <property type="entry name" value="UPF0337 PROTEIN YJBJ"/>
    <property type="match status" value="1"/>
</dbReference>
<dbReference type="AlphaFoldDB" id="A0A7K1TCZ5"/>
<keyword evidence="4" id="KW-1185">Reference proteome</keyword>
<dbReference type="SUPFAM" id="SSF69047">
    <property type="entry name" value="Hypothetical protein YjbJ"/>
    <property type="match status" value="1"/>
</dbReference>
<dbReference type="EMBL" id="WQKZ01000002">
    <property type="protein sequence ID" value="MVN76276.1"/>
    <property type="molecule type" value="Genomic_DNA"/>
</dbReference>
<reference evidence="3 4" key="1">
    <citation type="submission" date="2019-12" db="EMBL/GenBank/DDBJ databases">
        <title>Hymenobacter sp. HMF4947 Genome sequencing and assembly.</title>
        <authorList>
            <person name="Kang H."/>
            <person name="Cha I."/>
            <person name="Kim H."/>
            <person name="Joh K."/>
        </authorList>
    </citation>
    <scope>NUCLEOTIDE SEQUENCE [LARGE SCALE GENOMIC DNA]</scope>
    <source>
        <strain evidence="3 4">HMF4947</strain>
    </source>
</reference>
<dbReference type="RefSeq" id="WP_157564000.1">
    <property type="nucleotide sequence ID" value="NZ_WQKZ01000002.1"/>
</dbReference>
<feature type="domain" description="CsbD-like" evidence="2">
    <location>
        <begin position="15"/>
        <end position="65"/>
    </location>
</feature>
<name>A0A7K1TCZ5_9BACT</name>
<dbReference type="InterPro" id="IPR050423">
    <property type="entry name" value="UPF0337_stress_rsp"/>
</dbReference>
<dbReference type="PANTHER" id="PTHR34977">
    <property type="entry name" value="UPF0337 PROTEIN YJBJ"/>
    <property type="match status" value="1"/>
</dbReference>
<evidence type="ECO:0000256" key="1">
    <source>
        <dbReference type="ARBA" id="ARBA00009129"/>
    </source>
</evidence>
<dbReference type="InterPro" id="IPR008462">
    <property type="entry name" value="CsbD"/>
</dbReference>